<proteinExistence type="predicted"/>
<evidence type="ECO:0000256" key="6">
    <source>
        <dbReference type="SAM" id="MobiDB-lite"/>
    </source>
</evidence>
<dbReference type="PROSITE" id="PS51384">
    <property type="entry name" value="FAD_FR"/>
    <property type="match status" value="1"/>
</dbReference>
<sequence>MGDILANDDVAVDAGTLDSFGSELLRGISDGVDEGVRVSLRANARQVPVKRPPLAPTPASLATTPNNPLGTNRTFSDGISAEIESSETVTNTVLEGLKRNLRTAKNKGDISISQKSVKERIRQGNPVVRLKQLFVTKILHQETRIAGSTWISTLVTRVYSERKTAFFLLVHFIGTMVVWQHFFYRKFRVQEEKVPDVAPNYWWKRMVPPMEFGAMHAILFQMALLPLTMSRHAVSVLSDTLLGHFIPFERVVALHIHLGYTMCTIVFGSTGVFFLFFGFMCDEQKNGREPTPNGVMTFCEKFTEEIMLTGLGILGILLWVAFTSYFRNRIPYEVFYYGHHIVFFMFALAIAHTMDDAFRNGLIRSQNFKWFSGSLGIYIADRLFMAFRKESCSVAEWRALGGGPSNANKVVLLRLHKPIGFMFKPGHYVFLSVPEIDYTWHPFSIGSAPMQSTLDFYIEVYGPSSWSHQLWSRAAADPKLGSNPKVDVMGPYGTAISDFDKHRHVVAVGSGTGVVRMLSLLKSVYLQLYQVNAGVHLENAAYLRELTKQLVGSQVNEDMALPDLCLKYYRQLNSGISGANAQAGMSSRPGTPSDIPLRRIHTHTGVGVDDDVQHNHDRSTRPNSGDGGRPGTADPGEAKVSAHYFASLIQLHYRLWQLRRRGKDCATHGMLQSKQRRHLLLELLRVLALLPAAAELLVGALTVSWHGDLDGFPITESMESFLQVAMVLLILFFTTFVAFTPMSSFKWWADVLVVILSCIALGFWSDADAFGRFNTYQLFSHTGLSGYRMLRILWYAMLPGNERIKDLVSATAVRQASPVDSFQFIFITRSSDLAKYIWQDLDQSWSQLEQHWGKEYARKICRIKVFVTDTDTVACDSLRRAAQGSSLQKAGGLAFRRPDMKRMLSGEMLRRFQHDFTVRMDRSSASSTLVAFCGGMPLGNRIQMDVVDIMAASKVMSGSGMHEMLFTQENYGIAAPTKKRKPSGTPTRI</sequence>
<dbReference type="Pfam" id="PF01794">
    <property type="entry name" value="Ferric_reduct"/>
    <property type="match status" value="1"/>
</dbReference>
<evidence type="ECO:0000256" key="5">
    <source>
        <dbReference type="ARBA" id="ARBA00023136"/>
    </source>
</evidence>
<keyword evidence="10" id="KW-1185">Reference proteome</keyword>
<dbReference type="SUPFAM" id="SSF63380">
    <property type="entry name" value="Riboflavin synthase domain-like"/>
    <property type="match status" value="1"/>
</dbReference>
<name>A0AAE0C4V2_9CHLO</name>
<dbReference type="PANTHER" id="PTHR11972:SF153">
    <property type="entry name" value="SUPEROXIDE-GENERATING NADPH OXIDASE HEAVY CHAIN SUBUNIT A"/>
    <property type="match status" value="1"/>
</dbReference>
<dbReference type="InterPro" id="IPR017938">
    <property type="entry name" value="Riboflavin_synthase-like_b-brl"/>
</dbReference>
<feature type="transmembrane region" description="Helical" evidence="7">
    <location>
        <begin position="747"/>
        <end position="765"/>
    </location>
</feature>
<dbReference type="CDD" id="cd06186">
    <property type="entry name" value="NOX_Duox_like_FAD_NADP"/>
    <property type="match status" value="1"/>
</dbReference>
<feature type="region of interest" description="Disordered" evidence="6">
    <location>
        <begin position="50"/>
        <end position="76"/>
    </location>
</feature>
<evidence type="ECO:0000256" key="4">
    <source>
        <dbReference type="ARBA" id="ARBA00023002"/>
    </source>
</evidence>
<dbReference type="InterPro" id="IPR039261">
    <property type="entry name" value="FNR_nucleotide-bd"/>
</dbReference>
<dbReference type="AlphaFoldDB" id="A0AAE0C4V2"/>
<protein>
    <recommendedName>
        <fullName evidence="8">FAD-binding FR-type domain-containing protein</fullName>
    </recommendedName>
</protein>
<dbReference type="Gene3D" id="2.40.30.10">
    <property type="entry name" value="Translation factors"/>
    <property type="match status" value="1"/>
</dbReference>
<keyword evidence="3 7" id="KW-1133">Transmembrane helix</keyword>
<evidence type="ECO:0000313" key="9">
    <source>
        <dbReference type="EMBL" id="KAK3247728.1"/>
    </source>
</evidence>
<evidence type="ECO:0000259" key="8">
    <source>
        <dbReference type="PROSITE" id="PS51384"/>
    </source>
</evidence>
<comment type="caution">
    <text evidence="9">The sequence shown here is derived from an EMBL/GenBank/DDBJ whole genome shotgun (WGS) entry which is preliminary data.</text>
</comment>
<evidence type="ECO:0000256" key="3">
    <source>
        <dbReference type="ARBA" id="ARBA00022989"/>
    </source>
</evidence>
<evidence type="ECO:0000256" key="7">
    <source>
        <dbReference type="SAM" id="Phobius"/>
    </source>
</evidence>
<feature type="transmembrane region" description="Helical" evidence="7">
    <location>
        <begin position="302"/>
        <end position="322"/>
    </location>
</feature>
<dbReference type="InterPro" id="IPR017927">
    <property type="entry name" value="FAD-bd_FR_type"/>
</dbReference>
<feature type="compositionally biased region" description="Low complexity" evidence="6">
    <location>
        <begin position="57"/>
        <end position="68"/>
    </location>
</feature>
<feature type="transmembrane region" description="Helical" evidence="7">
    <location>
        <begin position="334"/>
        <end position="354"/>
    </location>
</feature>
<feature type="transmembrane region" description="Helical" evidence="7">
    <location>
        <begin position="721"/>
        <end position="740"/>
    </location>
</feature>
<dbReference type="GO" id="GO:0016491">
    <property type="term" value="F:oxidoreductase activity"/>
    <property type="evidence" value="ECO:0007669"/>
    <property type="project" value="UniProtKB-KW"/>
</dbReference>
<keyword evidence="5 7" id="KW-0472">Membrane</keyword>
<keyword evidence="4" id="KW-0560">Oxidoreductase</keyword>
<dbReference type="SUPFAM" id="SSF52343">
    <property type="entry name" value="Ferredoxin reductase-like, C-terminal NADP-linked domain"/>
    <property type="match status" value="1"/>
</dbReference>
<evidence type="ECO:0000256" key="2">
    <source>
        <dbReference type="ARBA" id="ARBA00022692"/>
    </source>
</evidence>
<feature type="region of interest" description="Disordered" evidence="6">
    <location>
        <begin position="606"/>
        <end position="636"/>
    </location>
</feature>
<gene>
    <name evidence="9" type="ORF">CYMTET_42781</name>
</gene>
<dbReference type="PANTHER" id="PTHR11972">
    <property type="entry name" value="NADPH OXIDASE"/>
    <property type="match status" value="1"/>
</dbReference>
<comment type="subcellular location">
    <subcellularLocation>
        <location evidence="1">Membrane</location>
        <topology evidence="1">Multi-pass membrane protein</topology>
    </subcellularLocation>
</comment>
<evidence type="ECO:0000256" key="1">
    <source>
        <dbReference type="ARBA" id="ARBA00004141"/>
    </source>
</evidence>
<dbReference type="Proteomes" id="UP001190700">
    <property type="component" value="Unassembled WGS sequence"/>
</dbReference>
<dbReference type="InterPro" id="IPR013112">
    <property type="entry name" value="FAD-bd_8"/>
</dbReference>
<feature type="compositionally biased region" description="Basic and acidic residues" evidence="6">
    <location>
        <begin position="611"/>
        <end position="620"/>
    </location>
</feature>
<dbReference type="GO" id="GO:0005886">
    <property type="term" value="C:plasma membrane"/>
    <property type="evidence" value="ECO:0007669"/>
    <property type="project" value="TreeGrafter"/>
</dbReference>
<feature type="transmembrane region" description="Helical" evidence="7">
    <location>
        <begin position="254"/>
        <end position="281"/>
    </location>
</feature>
<feature type="region of interest" description="Disordered" evidence="6">
    <location>
        <begin position="579"/>
        <end position="598"/>
    </location>
</feature>
<reference evidence="9 10" key="1">
    <citation type="journal article" date="2015" name="Genome Biol. Evol.">
        <title>Comparative Genomics of a Bacterivorous Green Alga Reveals Evolutionary Causalities and Consequences of Phago-Mixotrophic Mode of Nutrition.</title>
        <authorList>
            <person name="Burns J.A."/>
            <person name="Paasch A."/>
            <person name="Narechania A."/>
            <person name="Kim E."/>
        </authorList>
    </citation>
    <scope>NUCLEOTIDE SEQUENCE [LARGE SCALE GENOMIC DNA]</scope>
    <source>
        <strain evidence="9 10">PLY_AMNH</strain>
    </source>
</reference>
<dbReference type="InterPro" id="IPR013130">
    <property type="entry name" value="Fe3_Rdtase_TM_dom"/>
</dbReference>
<dbReference type="Gene3D" id="3.40.50.80">
    <property type="entry name" value="Nucleotide-binding domain of ferredoxin-NADP reductase (FNR) module"/>
    <property type="match status" value="1"/>
</dbReference>
<feature type="transmembrane region" description="Helical" evidence="7">
    <location>
        <begin position="679"/>
        <end position="701"/>
    </location>
</feature>
<keyword evidence="2 7" id="KW-0812">Transmembrane</keyword>
<feature type="transmembrane region" description="Helical" evidence="7">
    <location>
        <begin position="165"/>
        <end position="184"/>
    </location>
</feature>
<dbReference type="InterPro" id="IPR050369">
    <property type="entry name" value="RBOH/FRE"/>
</dbReference>
<feature type="compositionally biased region" description="Polar residues" evidence="6">
    <location>
        <begin position="579"/>
        <end position="590"/>
    </location>
</feature>
<accession>A0AAE0C4V2</accession>
<feature type="domain" description="FAD-binding FR-type" evidence="8">
    <location>
        <begin position="387"/>
        <end position="498"/>
    </location>
</feature>
<evidence type="ECO:0000313" key="10">
    <source>
        <dbReference type="Proteomes" id="UP001190700"/>
    </source>
</evidence>
<dbReference type="EMBL" id="LGRX02028698">
    <property type="protein sequence ID" value="KAK3247728.1"/>
    <property type="molecule type" value="Genomic_DNA"/>
</dbReference>
<dbReference type="Pfam" id="PF08022">
    <property type="entry name" value="FAD_binding_8"/>
    <property type="match status" value="1"/>
</dbReference>
<feature type="transmembrane region" description="Helical" evidence="7">
    <location>
        <begin position="212"/>
        <end position="234"/>
    </location>
</feature>
<organism evidence="9 10">
    <name type="scientific">Cymbomonas tetramitiformis</name>
    <dbReference type="NCBI Taxonomy" id="36881"/>
    <lineage>
        <taxon>Eukaryota</taxon>
        <taxon>Viridiplantae</taxon>
        <taxon>Chlorophyta</taxon>
        <taxon>Pyramimonadophyceae</taxon>
        <taxon>Pyramimonadales</taxon>
        <taxon>Pyramimonadaceae</taxon>
        <taxon>Cymbomonas</taxon>
    </lineage>
</organism>